<evidence type="ECO:0000256" key="1">
    <source>
        <dbReference type="PROSITE-ProRule" id="PRU00047"/>
    </source>
</evidence>
<dbReference type="GO" id="GO:0003676">
    <property type="term" value="F:nucleic acid binding"/>
    <property type="evidence" value="ECO:0007669"/>
    <property type="project" value="InterPro"/>
</dbReference>
<organism evidence="4 5">
    <name type="scientific">Biomphalaria glabrata</name>
    <name type="common">Bloodfluke planorb</name>
    <name type="synonym">Freshwater snail</name>
    <dbReference type="NCBI Taxonomy" id="6526"/>
    <lineage>
        <taxon>Eukaryota</taxon>
        <taxon>Metazoa</taxon>
        <taxon>Spiralia</taxon>
        <taxon>Lophotrochozoa</taxon>
        <taxon>Mollusca</taxon>
        <taxon>Gastropoda</taxon>
        <taxon>Heterobranchia</taxon>
        <taxon>Euthyneura</taxon>
        <taxon>Panpulmonata</taxon>
        <taxon>Hygrophila</taxon>
        <taxon>Lymnaeoidea</taxon>
        <taxon>Planorbidae</taxon>
        <taxon>Biomphalaria</taxon>
    </lineage>
</organism>
<evidence type="ECO:0000313" key="5">
    <source>
        <dbReference type="RefSeq" id="XP_055899118.1"/>
    </source>
</evidence>
<evidence type="ECO:0000313" key="4">
    <source>
        <dbReference type="Proteomes" id="UP001165740"/>
    </source>
</evidence>
<dbReference type="InterPro" id="IPR001878">
    <property type="entry name" value="Znf_CCHC"/>
</dbReference>
<dbReference type="PANTHER" id="PTHR45823">
    <property type="entry name" value="T-SNARE COILED-COIL HOMOLOGY DOMAIN-CONTAINING PROTEIN"/>
    <property type="match status" value="1"/>
</dbReference>
<gene>
    <name evidence="5" type="primary">LOC129928518</name>
</gene>
<name>A0A9W3BI57_BIOGL</name>
<evidence type="ECO:0000259" key="3">
    <source>
        <dbReference type="PROSITE" id="PS50158"/>
    </source>
</evidence>
<dbReference type="PANTHER" id="PTHR45823:SF1">
    <property type="entry name" value="T-SNARE COILED-COIL HOMOLOGY DOMAIN-CONTAINING PROTEIN"/>
    <property type="match status" value="1"/>
</dbReference>
<dbReference type="OMA" id="AKATYYS"/>
<dbReference type="AlphaFoldDB" id="A0A9W3BI57"/>
<dbReference type="RefSeq" id="XP_055899118.1">
    <property type="nucleotide sequence ID" value="XM_056043143.1"/>
</dbReference>
<keyword evidence="1" id="KW-0479">Metal-binding</keyword>
<dbReference type="InterPro" id="IPR036875">
    <property type="entry name" value="Znf_CCHC_sf"/>
</dbReference>
<proteinExistence type="predicted"/>
<protein>
    <submittedName>
        <fullName evidence="5">Uncharacterized protein LOC129928518</fullName>
    </submittedName>
</protein>
<dbReference type="Proteomes" id="UP001165740">
    <property type="component" value="Chromosome 10"/>
</dbReference>
<feature type="coiled-coil region" evidence="2">
    <location>
        <begin position="16"/>
        <end position="62"/>
    </location>
</feature>
<keyword evidence="1" id="KW-0862">Zinc</keyword>
<dbReference type="PROSITE" id="PS50158">
    <property type="entry name" value="ZF_CCHC"/>
    <property type="match status" value="1"/>
</dbReference>
<feature type="domain" description="CCHC-type" evidence="3">
    <location>
        <begin position="300"/>
        <end position="316"/>
    </location>
</feature>
<evidence type="ECO:0000256" key="2">
    <source>
        <dbReference type="SAM" id="Coils"/>
    </source>
</evidence>
<keyword evidence="1" id="KW-0863">Zinc-finger</keyword>
<keyword evidence="4" id="KW-1185">Reference proteome</keyword>
<keyword evidence="2" id="KW-0175">Coiled coil</keyword>
<sequence length="335" mass="38590">MGNELISIKSFVTELKKDIVDSKQQLRNDVTELRSQMVEDFNSKMQLLRSELKAELEKKQDAGATVNEMAGKTKPPVFDGSVSWSVYRLQFEAAAKVNRWNTKAEKATGLVLALRGKAAKLLQTMKDQTDFDAMVKTMELRYGDEHLQEVFRIQLKSRQQKSGETLQELAADIERLARLAYPLATPEFVDVIVTDAFIDGVRDAELKKAIRISGKRKVSEALIYALSYEAARDSAKATYYSRTIDSREEDATQLVRRLVGEAIDERRPQEEDLARLVRRVVEETRDERRPYIRHNKTPFRCWNCNTPGHMQRDCTRVFRGRERQTQGRQNGNREN</sequence>
<dbReference type="Pfam" id="PF00098">
    <property type="entry name" value="zf-CCHC"/>
    <property type="match status" value="1"/>
</dbReference>
<dbReference type="OrthoDB" id="6118021at2759"/>
<dbReference type="GeneID" id="129928518"/>
<reference evidence="5" key="1">
    <citation type="submission" date="2025-08" db="UniProtKB">
        <authorList>
            <consortium name="RefSeq"/>
        </authorList>
    </citation>
    <scope>IDENTIFICATION</scope>
</reference>
<accession>A0A9W3BI57</accession>
<dbReference type="GO" id="GO:0008270">
    <property type="term" value="F:zinc ion binding"/>
    <property type="evidence" value="ECO:0007669"/>
    <property type="project" value="UniProtKB-KW"/>
</dbReference>
<dbReference type="SMART" id="SM00343">
    <property type="entry name" value="ZnF_C2HC"/>
    <property type="match status" value="1"/>
</dbReference>
<dbReference type="SUPFAM" id="SSF57756">
    <property type="entry name" value="Retrovirus zinc finger-like domains"/>
    <property type="match status" value="1"/>
</dbReference>